<evidence type="ECO:0000313" key="3">
    <source>
        <dbReference type="Proteomes" id="UP000282892"/>
    </source>
</evidence>
<dbReference type="KEGG" id="nmk:CHR53_21980"/>
<dbReference type="STRING" id="1193713.GCA_001636315_01290"/>
<accession>A0A3T0I309</accession>
<dbReference type="GO" id="GO:0047580">
    <property type="term" value="F:4-hydroxyproline epimerase activity"/>
    <property type="evidence" value="ECO:0007669"/>
    <property type="project" value="TreeGrafter"/>
</dbReference>
<sequence>MKIEKAYSTIDVHVAGEAFRIIHNIPLIHYRSIEDLYEKFPEVFHEEKNLLLNEPRGFAGLNGCLVVPPINREADAAVVFFNHEGTVPVHYGGIVAVITALLECGQLKARDTNRYYVETVQGVIPVTAMMENEEVVAVHLESGLCHVVETNIPLSHPRFKTTYSLVHADQLYAVFNKLDFTFNIQLEELADINRWGQMVLQSLDPRVKAVVLLDDTRADSRHIKTVTFRHDSYIVRSPGFVPTQVCFASLVVKGTVLADGIVVNESIFGSKLQAVALNQEDGGYRFKLTTRGFITGMQTFILDPTDPLAAGFLLK</sequence>
<name>A0A3T0I309_9BACI</name>
<reference evidence="2 3" key="1">
    <citation type="submission" date="2017-07" db="EMBL/GenBank/DDBJ databases">
        <title>The complete genome sequence of Bacillus mesonae strain H20-5, an efficient strain improving plant abiotic stress resistance.</title>
        <authorList>
            <person name="Kim S.Y."/>
            <person name="Song H."/>
            <person name="Sang M.K."/>
            <person name="Weon H.-Y."/>
            <person name="Song J."/>
        </authorList>
    </citation>
    <scope>NUCLEOTIDE SEQUENCE [LARGE SCALE GENOMIC DNA]</scope>
    <source>
        <strain evidence="2 3">H20-5</strain>
    </source>
</reference>
<dbReference type="PANTHER" id="PTHR33442:SF1">
    <property type="entry name" value="TRANS-3-HYDROXY-L-PROLINE DEHYDRATASE"/>
    <property type="match status" value="1"/>
</dbReference>
<dbReference type="PANTHER" id="PTHR33442">
    <property type="entry name" value="TRANS-3-HYDROXY-L-PROLINE DEHYDRATASE"/>
    <property type="match status" value="1"/>
</dbReference>
<proteinExistence type="inferred from homology"/>
<dbReference type="AlphaFoldDB" id="A0A3T0I309"/>
<dbReference type="Pfam" id="PF05544">
    <property type="entry name" value="Pro_racemase"/>
    <property type="match status" value="1"/>
</dbReference>
<dbReference type="InterPro" id="IPR008794">
    <property type="entry name" value="Pro_racemase_fam"/>
</dbReference>
<keyword evidence="3" id="KW-1185">Reference proteome</keyword>
<dbReference type="SUPFAM" id="SSF54506">
    <property type="entry name" value="Diaminopimelate epimerase-like"/>
    <property type="match status" value="1"/>
</dbReference>
<dbReference type="Gene3D" id="3.10.310.10">
    <property type="entry name" value="Diaminopimelate Epimerase, Chain A, domain 1"/>
    <property type="match status" value="2"/>
</dbReference>
<protein>
    <submittedName>
        <fullName evidence="2">Proline racemase</fullName>
    </submittedName>
</protein>
<evidence type="ECO:0000313" key="2">
    <source>
        <dbReference type="EMBL" id="AZU63703.1"/>
    </source>
</evidence>
<dbReference type="EMBL" id="CP022572">
    <property type="protein sequence ID" value="AZU63703.1"/>
    <property type="molecule type" value="Genomic_DNA"/>
</dbReference>
<gene>
    <name evidence="2" type="ORF">CHR53_21980</name>
</gene>
<dbReference type="RefSeq" id="WP_127488347.1">
    <property type="nucleotide sequence ID" value="NZ_CP022572.1"/>
</dbReference>
<evidence type="ECO:0000256" key="1">
    <source>
        <dbReference type="ARBA" id="ARBA00007529"/>
    </source>
</evidence>
<dbReference type="Proteomes" id="UP000282892">
    <property type="component" value="Chromosome"/>
</dbReference>
<comment type="similarity">
    <text evidence="1">Belongs to the proline racemase family.</text>
</comment>
<dbReference type="OrthoDB" id="2905832at2"/>
<organism evidence="2 3">
    <name type="scientific">Neobacillus mesonae</name>
    <dbReference type="NCBI Taxonomy" id="1193713"/>
    <lineage>
        <taxon>Bacteria</taxon>
        <taxon>Bacillati</taxon>
        <taxon>Bacillota</taxon>
        <taxon>Bacilli</taxon>
        <taxon>Bacillales</taxon>
        <taxon>Bacillaceae</taxon>
        <taxon>Neobacillus</taxon>
    </lineage>
</organism>